<dbReference type="KEGG" id="lyd:D7I47_11905"/>
<keyword evidence="2" id="KW-1185">Reference proteome</keyword>
<reference evidence="2" key="1">
    <citation type="submission" date="2018-09" db="EMBL/GenBank/DDBJ databases">
        <title>Genome sequencing of strain 2DFWR-13.</title>
        <authorList>
            <person name="Heo J."/>
            <person name="Kim S.-J."/>
            <person name="Kwon S.-W."/>
        </authorList>
    </citation>
    <scope>NUCLEOTIDE SEQUENCE [LARGE SCALE GENOMIC DNA]</scope>
    <source>
        <strain evidence="2">2DFWR-13</strain>
    </source>
</reference>
<organism evidence="1 2">
    <name type="scientific">Protaetiibacter intestinalis</name>
    <dbReference type="NCBI Taxonomy" id="2419774"/>
    <lineage>
        <taxon>Bacteria</taxon>
        <taxon>Bacillati</taxon>
        <taxon>Actinomycetota</taxon>
        <taxon>Actinomycetes</taxon>
        <taxon>Micrococcales</taxon>
        <taxon>Microbacteriaceae</taxon>
        <taxon>Protaetiibacter</taxon>
    </lineage>
</organism>
<dbReference type="AlphaFoldDB" id="A0A387BB05"/>
<gene>
    <name evidence="1" type="ORF">D7I47_11905</name>
</gene>
<evidence type="ECO:0000313" key="2">
    <source>
        <dbReference type="Proteomes" id="UP000278886"/>
    </source>
</evidence>
<dbReference type="Proteomes" id="UP000278886">
    <property type="component" value="Chromosome"/>
</dbReference>
<accession>A0A387BB05</accession>
<sequence>MTAHRSDREEAEDALRARASLAGDSFDHEALEAPGSAVGYPAEDVLDSAGELADELADDEGDASA</sequence>
<protein>
    <submittedName>
        <fullName evidence="1">Uncharacterized protein</fullName>
    </submittedName>
</protein>
<dbReference type="EMBL" id="CP032630">
    <property type="protein sequence ID" value="AYF98888.1"/>
    <property type="molecule type" value="Genomic_DNA"/>
</dbReference>
<dbReference type="RefSeq" id="WP_120763257.1">
    <property type="nucleotide sequence ID" value="NZ_CP032630.1"/>
</dbReference>
<evidence type="ECO:0000313" key="1">
    <source>
        <dbReference type="EMBL" id="AYF98888.1"/>
    </source>
</evidence>
<proteinExistence type="predicted"/>
<name>A0A387BB05_9MICO</name>